<dbReference type="AlphaFoldDB" id="A0AA95KVM4"/>
<dbReference type="NCBIfam" id="TIGR01764">
    <property type="entry name" value="excise"/>
    <property type="match status" value="1"/>
</dbReference>
<proteinExistence type="predicted"/>
<evidence type="ECO:0000259" key="2">
    <source>
        <dbReference type="Pfam" id="PF12728"/>
    </source>
</evidence>
<dbReference type="EMBL" id="CP126056">
    <property type="protein sequence ID" value="WHX08814.1"/>
    <property type="molecule type" value="Genomic_DNA"/>
</dbReference>
<protein>
    <submittedName>
        <fullName evidence="3">Helix-turn-helix domain-containing protein</fullName>
    </submittedName>
</protein>
<reference evidence="3" key="1">
    <citation type="journal article" date="2023" name="Nat. Commun.">
        <title>Identification of a novel Human Milk Oligosaccharides utilization cluster in the infant gut commensal Bacteroides dorei.</title>
        <authorList>
            <person name="Kijner S."/>
            <person name="Ennis D."/>
            <person name="Shmorak S."/>
            <person name="Florentin A."/>
            <person name="Yassour M."/>
        </authorList>
    </citation>
    <scope>NUCLEOTIDE SEQUENCE</scope>
    <source>
        <strain evidence="3">2</strain>
    </source>
</reference>
<evidence type="ECO:0000256" key="1">
    <source>
        <dbReference type="SAM" id="Coils"/>
    </source>
</evidence>
<dbReference type="Proteomes" id="UP001177934">
    <property type="component" value="Chromosome"/>
</dbReference>
<feature type="domain" description="Helix-turn-helix" evidence="2">
    <location>
        <begin position="51"/>
        <end position="97"/>
    </location>
</feature>
<dbReference type="InterPro" id="IPR041657">
    <property type="entry name" value="HTH_17"/>
</dbReference>
<evidence type="ECO:0000313" key="4">
    <source>
        <dbReference type="Proteomes" id="UP001177934"/>
    </source>
</evidence>
<dbReference type="InterPro" id="IPR010093">
    <property type="entry name" value="SinI_DNA-bd"/>
</dbReference>
<gene>
    <name evidence="3" type="ORF">QNN11_15395</name>
</gene>
<name>A0AA95KVM4_9BACT</name>
<dbReference type="GO" id="GO:0003677">
    <property type="term" value="F:DNA binding"/>
    <property type="evidence" value="ECO:0007669"/>
    <property type="project" value="InterPro"/>
</dbReference>
<sequence>MDVKEVTFNDMPQVIGKIFQKIEHVEQMLNNMKAELDDKKDNISSANHIPMTLDEACEFLRMKKSTMYYHLSKGNIPGTKKGKNYILYKDELLKWTELGRLEVDLRTAEEINEDYLKTIKRKPNRRK</sequence>
<dbReference type="Pfam" id="PF12728">
    <property type="entry name" value="HTH_17"/>
    <property type="match status" value="1"/>
</dbReference>
<feature type="coiled-coil region" evidence="1">
    <location>
        <begin position="22"/>
        <end position="49"/>
    </location>
</feature>
<keyword evidence="1" id="KW-0175">Coiled coil</keyword>
<organism evidence="3 4">
    <name type="scientific">Phocaeicola dorei</name>
    <dbReference type="NCBI Taxonomy" id="357276"/>
    <lineage>
        <taxon>Bacteria</taxon>
        <taxon>Pseudomonadati</taxon>
        <taxon>Bacteroidota</taxon>
        <taxon>Bacteroidia</taxon>
        <taxon>Bacteroidales</taxon>
        <taxon>Bacteroidaceae</taxon>
        <taxon>Phocaeicola</taxon>
    </lineage>
</organism>
<accession>A0AA95KVM4</accession>
<evidence type="ECO:0000313" key="3">
    <source>
        <dbReference type="EMBL" id="WHX08814.1"/>
    </source>
</evidence>